<name>A0ABT2G9M5_9BACT</name>
<evidence type="ECO:0000313" key="1">
    <source>
        <dbReference type="EMBL" id="MCS5490705.1"/>
    </source>
</evidence>
<comment type="caution">
    <text evidence="1">The sequence shown here is derived from an EMBL/GenBank/DDBJ whole genome shotgun (WGS) entry which is preliminary data.</text>
</comment>
<accession>A0ABT2G9M5</accession>
<keyword evidence="2" id="KW-1185">Reference proteome</keyword>
<organism evidence="1 2">
    <name type="scientific">Algoriphagus limi</name>
    <dbReference type="NCBI Taxonomy" id="2975273"/>
    <lineage>
        <taxon>Bacteria</taxon>
        <taxon>Pseudomonadati</taxon>
        <taxon>Bacteroidota</taxon>
        <taxon>Cytophagia</taxon>
        <taxon>Cytophagales</taxon>
        <taxon>Cyclobacteriaceae</taxon>
        <taxon>Algoriphagus</taxon>
    </lineage>
</organism>
<dbReference type="EMBL" id="JANWGH010000002">
    <property type="protein sequence ID" value="MCS5490705.1"/>
    <property type="molecule type" value="Genomic_DNA"/>
</dbReference>
<sequence length="268" mass="30862">MKKTILLLFFALLPLLVYSQEKQAIFFEMDGNYWEKSQSYPQVFAPEKERFGSTRLFFGLPMGEKWSIGLMGSYQAYYEAQENGSYNREVYGPEPDENGNPIIIGTTRVEMPVGLQNDLFGFGLFLQRKVSLGKRTALAFNLYGIRESGKGQLEIFPDYSYLYFPYWPCPNCLSIAPGPIIREMEEKNWKAGIDVSFAWSLNDWMDLGIRANFLEFRKRTLSNNSDIINTLVYDPLWALADGYTGDRYDFGSAVSREGIRLSLTFRLF</sequence>
<evidence type="ECO:0008006" key="3">
    <source>
        <dbReference type="Google" id="ProtNLM"/>
    </source>
</evidence>
<evidence type="ECO:0000313" key="2">
    <source>
        <dbReference type="Proteomes" id="UP001206788"/>
    </source>
</evidence>
<dbReference type="RefSeq" id="WP_259414395.1">
    <property type="nucleotide sequence ID" value="NZ_JANWGH010000002.1"/>
</dbReference>
<dbReference type="Proteomes" id="UP001206788">
    <property type="component" value="Unassembled WGS sequence"/>
</dbReference>
<proteinExistence type="predicted"/>
<protein>
    <recommendedName>
        <fullName evidence="3">Outer membrane protein beta-barrel domain-containing protein</fullName>
    </recommendedName>
</protein>
<reference evidence="1 2" key="1">
    <citation type="submission" date="2022-08" db="EMBL/GenBank/DDBJ databases">
        <title>Algoriphagus sp. CAU 1643 isolated from mud.</title>
        <authorList>
            <person name="Kim W."/>
        </authorList>
    </citation>
    <scope>NUCLEOTIDE SEQUENCE [LARGE SCALE GENOMIC DNA]</scope>
    <source>
        <strain evidence="1 2">CAU 1643</strain>
    </source>
</reference>
<gene>
    <name evidence="1" type="ORF">NY014_09705</name>
</gene>